<sequence>MLAHFPHFQHEKGVVIDLQQQLEAVRRRCEAAERESLDTGARARDAENRVHQSETRIAQLERDLRLESEDYAQLRARTDVLDRERADLEVTVRCLFLIAHGHPITFPPQSACGHLLTGFASDVRLDDEGKGWVD</sequence>
<name>A0A3S5CIQ3_9PLAT</name>
<dbReference type="EMBL" id="CAAALY010069162">
    <property type="protein sequence ID" value="VEL24704.1"/>
    <property type="molecule type" value="Genomic_DNA"/>
</dbReference>
<reference evidence="2" key="1">
    <citation type="submission" date="2018-11" db="EMBL/GenBank/DDBJ databases">
        <authorList>
            <consortium name="Pathogen Informatics"/>
        </authorList>
    </citation>
    <scope>NUCLEOTIDE SEQUENCE</scope>
</reference>
<accession>A0A3S5CIQ3</accession>
<evidence type="ECO:0000313" key="3">
    <source>
        <dbReference type="Proteomes" id="UP000784294"/>
    </source>
</evidence>
<dbReference type="AlphaFoldDB" id="A0A3S5CIQ3"/>
<dbReference type="Proteomes" id="UP000784294">
    <property type="component" value="Unassembled WGS sequence"/>
</dbReference>
<feature type="region of interest" description="Disordered" evidence="1">
    <location>
        <begin position="33"/>
        <end position="54"/>
    </location>
</feature>
<organism evidence="2 3">
    <name type="scientific">Protopolystoma xenopodis</name>
    <dbReference type="NCBI Taxonomy" id="117903"/>
    <lineage>
        <taxon>Eukaryota</taxon>
        <taxon>Metazoa</taxon>
        <taxon>Spiralia</taxon>
        <taxon>Lophotrochozoa</taxon>
        <taxon>Platyhelminthes</taxon>
        <taxon>Monogenea</taxon>
        <taxon>Polyopisthocotylea</taxon>
        <taxon>Polystomatidea</taxon>
        <taxon>Polystomatidae</taxon>
        <taxon>Protopolystoma</taxon>
    </lineage>
</organism>
<gene>
    <name evidence="2" type="ORF">PXEA_LOCUS18144</name>
</gene>
<evidence type="ECO:0000256" key="1">
    <source>
        <dbReference type="SAM" id="MobiDB-lite"/>
    </source>
</evidence>
<proteinExistence type="predicted"/>
<evidence type="ECO:0000313" key="2">
    <source>
        <dbReference type="EMBL" id="VEL24704.1"/>
    </source>
</evidence>
<comment type="caution">
    <text evidence="2">The sequence shown here is derived from an EMBL/GenBank/DDBJ whole genome shotgun (WGS) entry which is preliminary data.</text>
</comment>
<protein>
    <submittedName>
        <fullName evidence="2">Uncharacterized protein</fullName>
    </submittedName>
</protein>
<keyword evidence="3" id="KW-1185">Reference proteome</keyword>